<dbReference type="Proteomes" id="UP001369736">
    <property type="component" value="Unassembled WGS sequence"/>
</dbReference>
<keyword evidence="3" id="KW-1185">Reference proteome</keyword>
<comment type="caution">
    <text evidence="2">The sequence shown here is derived from an EMBL/GenBank/DDBJ whole genome shotgun (WGS) entry which is preliminary data.</text>
</comment>
<gene>
    <name evidence="2" type="ORF">WCD58_05775</name>
</gene>
<evidence type="ECO:0000313" key="3">
    <source>
        <dbReference type="Proteomes" id="UP001369736"/>
    </source>
</evidence>
<keyword evidence="1" id="KW-0812">Transmembrane</keyword>
<evidence type="ECO:0000313" key="2">
    <source>
        <dbReference type="EMBL" id="MEJ2860653.1"/>
    </source>
</evidence>
<feature type="transmembrane region" description="Helical" evidence="1">
    <location>
        <begin position="59"/>
        <end position="80"/>
    </location>
</feature>
<name>A0ABU8M1D9_9PSEU</name>
<sequence length="121" mass="12775">MTVTPTAAPAPTGATRTPRPVLVAAWVVPVMIVGGFAMLAIVPVTVVVVGVLRDVRLRALRWWAAALAVAYATPLALWAIGPDRAPSLTKDMHPAFAVLIVAVSVGLLAVLHLRGWWGRRG</sequence>
<protein>
    <submittedName>
        <fullName evidence="2">Uncharacterized protein</fullName>
    </submittedName>
</protein>
<dbReference type="RefSeq" id="WP_337700402.1">
    <property type="nucleotide sequence ID" value="NZ_JBBEGM010000001.1"/>
</dbReference>
<evidence type="ECO:0000256" key="1">
    <source>
        <dbReference type="SAM" id="Phobius"/>
    </source>
</evidence>
<accession>A0ABU8M1D9</accession>
<keyword evidence="1" id="KW-0472">Membrane</keyword>
<keyword evidence="1" id="KW-1133">Transmembrane helix</keyword>
<feature type="transmembrane region" description="Helical" evidence="1">
    <location>
        <begin position="92"/>
        <end position="113"/>
    </location>
</feature>
<dbReference type="EMBL" id="JBBEGM010000001">
    <property type="protein sequence ID" value="MEJ2860653.1"/>
    <property type="molecule type" value="Genomic_DNA"/>
</dbReference>
<organism evidence="2 3">
    <name type="scientific">Actinomycetospora flava</name>
    <dbReference type="NCBI Taxonomy" id="3129232"/>
    <lineage>
        <taxon>Bacteria</taxon>
        <taxon>Bacillati</taxon>
        <taxon>Actinomycetota</taxon>
        <taxon>Actinomycetes</taxon>
        <taxon>Pseudonocardiales</taxon>
        <taxon>Pseudonocardiaceae</taxon>
        <taxon>Actinomycetospora</taxon>
    </lineage>
</organism>
<proteinExistence type="predicted"/>
<feature type="transmembrane region" description="Helical" evidence="1">
    <location>
        <begin position="26"/>
        <end position="52"/>
    </location>
</feature>
<reference evidence="2 3" key="1">
    <citation type="submission" date="2024-03" db="EMBL/GenBank/DDBJ databases">
        <title>Actinomycetospora sp. OC33-EN07, a novel actinomycete isolated from wild orchid (Aerides multiflora).</title>
        <authorList>
            <person name="Suriyachadkun C."/>
        </authorList>
    </citation>
    <scope>NUCLEOTIDE SEQUENCE [LARGE SCALE GENOMIC DNA]</scope>
    <source>
        <strain evidence="2 3">OC33-EN07</strain>
    </source>
</reference>